<gene>
    <name evidence="2" type="ORF">OIK42_19715</name>
</gene>
<reference evidence="2 3" key="1">
    <citation type="submission" date="2022-10" db="EMBL/GenBank/DDBJ databases">
        <title>Alteromonas sp. chi3 Genome sequencing.</title>
        <authorList>
            <person name="Park S."/>
        </authorList>
    </citation>
    <scope>NUCLEOTIDE SEQUENCE [LARGE SCALE GENOMIC DNA]</scope>
    <source>
        <strain evidence="3">chi3</strain>
    </source>
</reference>
<dbReference type="RefSeq" id="WP_273642898.1">
    <property type="nucleotide sequence ID" value="NZ_JAQQXP010000004.1"/>
</dbReference>
<keyword evidence="3" id="KW-1185">Reference proteome</keyword>
<accession>A0ABT5LA38</accession>
<protein>
    <submittedName>
        <fullName evidence="2">Uncharacterized protein</fullName>
    </submittedName>
</protein>
<feature type="transmembrane region" description="Helical" evidence="1">
    <location>
        <begin position="44"/>
        <end position="65"/>
    </location>
</feature>
<evidence type="ECO:0000313" key="3">
    <source>
        <dbReference type="Proteomes" id="UP001218788"/>
    </source>
</evidence>
<keyword evidence="1" id="KW-1133">Transmembrane helix</keyword>
<evidence type="ECO:0000313" key="2">
    <source>
        <dbReference type="EMBL" id="MDC8832988.1"/>
    </source>
</evidence>
<organism evidence="2 3">
    <name type="scientific">Alteromonas gilva</name>
    <dbReference type="NCBI Taxonomy" id="2987522"/>
    <lineage>
        <taxon>Bacteria</taxon>
        <taxon>Pseudomonadati</taxon>
        <taxon>Pseudomonadota</taxon>
        <taxon>Gammaproteobacteria</taxon>
        <taxon>Alteromonadales</taxon>
        <taxon>Alteromonadaceae</taxon>
        <taxon>Alteromonas/Salinimonas group</taxon>
        <taxon>Alteromonas</taxon>
    </lineage>
</organism>
<name>A0ABT5LA38_9ALTE</name>
<sequence length="313" mass="36332">MANKKRKIFRKPIRNDLEQIRVLKAQNLLVDEHNRQLSKIEKTAIRVSLFSLGIAISSLVASLWVSSNSLQQAEKSLALTRESNKLNLENLKLLQSQNEERNRLERLRVVKSYTDPIAEISTIDLRHALQDEVMNVCNKVFGGRKVKSGSYLLSDAAKILDAVERKMESDYLSGFNFLTQETYNNLQIVNRSISFHLNKFKMQTSETMLGFIKDDKLTDEEKESFIAPIYLDLYSAKFKVIILDYSVNYDVIQTLKARDNLASRSFNSAIRRQFKLFTDAVKNSHKNMHYDVRCRRAIRRVENMSDVWLDKVK</sequence>
<proteinExistence type="predicted"/>
<keyword evidence="1" id="KW-0812">Transmembrane</keyword>
<dbReference type="Proteomes" id="UP001218788">
    <property type="component" value="Unassembled WGS sequence"/>
</dbReference>
<keyword evidence="1" id="KW-0472">Membrane</keyword>
<dbReference type="EMBL" id="JAQQXP010000004">
    <property type="protein sequence ID" value="MDC8832988.1"/>
    <property type="molecule type" value="Genomic_DNA"/>
</dbReference>
<comment type="caution">
    <text evidence="2">The sequence shown here is derived from an EMBL/GenBank/DDBJ whole genome shotgun (WGS) entry which is preliminary data.</text>
</comment>
<evidence type="ECO:0000256" key="1">
    <source>
        <dbReference type="SAM" id="Phobius"/>
    </source>
</evidence>